<proteinExistence type="predicted"/>
<dbReference type="EMBL" id="JAACAK010000046">
    <property type="protein sequence ID" value="NIR74629.1"/>
    <property type="molecule type" value="Genomic_DNA"/>
</dbReference>
<feature type="domain" description="Acyclic terpene utilisation N-terminal" evidence="1">
    <location>
        <begin position="2"/>
        <end position="448"/>
    </location>
</feature>
<dbReference type="Proteomes" id="UP000702544">
    <property type="component" value="Unassembled WGS sequence"/>
</dbReference>
<protein>
    <submittedName>
        <fullName evidence="2">DUF1446 domain-containing protein</fullName>
    </submittedName>
</protein>
<gene>
    <name evidence="2" type="ORF">GWO12_05895</name>
</gene>
<dbReference type="PANTHER" id="PTHR47708:SF2">
    <property type="entry name" value="SI:CH73-132F6.5"/>
    <property type="match status" value="1"/>
</dbReference>
<dbReference type="InterPro" id="IPR010839">
    <property type="entry name" value="AtuA_N"/>
</dbReference>
<accession>A0AAE4Z789</accession>
<sequence length="452" mass="49392">MVRIASGQGFWGDWLEAPARQVAAGPIDYLVMDYLAEVTMSILQKQRNRDASRGYARDFVPLMKRILPDCVDKGIRVVANAGGVNPLSCRDEVLEVARETGLSGAARIGVITGDDLLERLDELLAAGIELRNMETDEPLEKVREKIQSANAYLGAEPMVEALRGGADVIIAGRTTDTALTYAPMMFEHGWKAEDWDKLAAGVVAGHINECGAQATGGNTGVDWRSVDYVDIGYPIIESRPDGDFIVTKHESLGGRVTVATVTEQLLYEMGDPSEYITPDCIADFRSIQLEHEGTDRVRVHGVKGAPATDMLKVSISYLAGYKAVGRMVYSWPDAFEKARAADRTIRGRLDRLGLRFDEIRTEYLGAGACHGSLAGPPDPDLPEVELRIGVKHSEDRHHVERFTREIPSLILAGPPTATGFGGGRPRVQDMVAYWPALIPKTQVTPRVEVQVA</sequence>
<evidence type="ECO:0000313" key="3">
    <source>
        <dbReference type="Proteomes" id="UP000702544"/>
    </source>
</evidence>
<name>A0AAE4Z789_9BACT</name>
<dbReference type="Pfam" id="PF07287">
    <property type="entry name" value="AtuA"/>
    <property type="match status" value="1"/>
</dbReference>
<evidence type="ECO:0000259" key="1">
    <source>
        <dbReference type="Pfam" id="PF07287"/>
    </source>
</evidence>
<dbReference type="AlphaFoldDB" id="A0AAE4Z789"/>
<comment type="caution">
    <text evidence="2">The sequence shown here is derived from an EMBL/GenBank/DDBJ whole genome shotgun (WGS) entry which is preliminary data.</text>
</comment>
<evidence type="ECO:0000313" key="2">
    <source>
        <dbReference type="EMBL" id="NIR74629.1"/>
    </source>
</evidence>
<reference evidence="2 3" key="1">
    <citation type="submission" date="2020-01" db="EMBL/GenBank/DDBJ databases">
        <title>Genomes assembled from Gulf of Kutch pelagic sediment metagenomes.</title>
        <authorList>
            <person name="Chandrashekar M."/>
            <person name="Mahajan M.S."/>
            <person name="Dave K.J."/>
            <person name="Vatsa P."/>
            <person name="Nathani N.M."/>
        </authorList>
    </citation>
    <scope>NUCLEOTIDE SEQUENCE [LARGE SCALE GENOMIC DNA]</scope>
    <source>
        <strain evidence="2">KS3-K002</strain>
    </source>
</reference>
<dbReference type="PANTHER" id="PTHR47708">
    <property type="match status" value="1"/>
</dbReference>
<organism evidence="2 3">
    <name type="scientific">Candidatus Kutchimonas denitrificans</name>
    <dbReference type="NCBI Taxonomy" id="3056748"/>
    <lineage>
        <taxon>Bacteria</taxon>
        <taxon>Pseudomonadati</taxon>
        <taxon>Gemmatimonadota</taxon>
        <taxon>Gemmatimonadia</taxon>
        <taxon>Candidatus Palauibacterales</taxon>
        <taxon>Candidatus Palauibacteraceae</taxon>
        <taxon>Candidatus Kutchimonas</taxon>
    </lineage>
</organism>